<protein>
    <submittedName>
        <fullName evidence="9">Sulfatase</fullName>
    </submittedName>
</protein>
<dbReference type="eggNOG" id="COG1368">
    <property type="taxonomic scope" value="Bacteria"/>
</dbReference>
<dbReference type="InterPro" id="IPR017850">
    <property type="entry name" value="Alkaline_phosphatase_core_sf"/>
</dbReference>
<dbReference type="Proteomes" id="UP000007488">
    <property type="component" value="Chromosome"/>
</dbReference>
<evidence type="ECO:0000256" key="5">
    <source>
        <dbReference type="ARBA" id="ARBA00022989"/>
    </source>
</evidence>
<evidence type="ECO:0000256" key="2">
    <source>
        <dbReference type="ARBA" id="ARBA00004936"/>
    </source>
</evidence>
<dbReference type="SUPFAM" id="SSF81296">
    <property type="entry name" value="E set domains"/>
    <property type="match status" value="1"/>
</dbReference>
<dbReference type="HOGENOM" id="CLU_014385_3_2_9"/>
<feature type="transmembrane region" description="Helical" evidence="7">
    <location>
        <begin position="12"/>
        <end position="31"/>
    </location>
</feature>
<dbReference type="Pfam" id="PF00884">
    <property type="entry name" value="Sulfatase"/>
    <property type="match status" value="1"/>
</dbReference>
<dbReference type="SUPFAM" id="SSF53649">
    <property type="entry name" value="Alkaline phosphatase-like"/>
    <property type="match status" value="1"/>
</dbReference>
<evidence type="ECO:0000256" key="4">
    <source>
        <dbReference type="ARBA" id="ARBA00022692"/>
    </source>
</evidence>
<evidence type="ECO:0000313" key="9">
    <source>
        <dbReference type="EMBL" id="ADY56267.1"/>
    </source>
</evidence>
<accession>F0T1C6</accession>
<comment type="subcellular location">
    <subcellularLocation>
        <location evidence="1">Cell membrane</location>
        <topology evidence="1">Multi-pass membrane protein</topology>
    </subcellularLocation>
</comment>
<reference evidence="9 10" key="1">
    <citation type="journal article" date="2011" name="Stand. Genomic Sci.">
        <title>Complete genome sequence of Syntrophobotulus glycolicus type strain (FlGlyR).</title>
        <authorList>
            <person name="Han C."/>
            <person name="Mwirichia R."/>
            <person name="Chertkov O."/>
            <person name="Held B."/>
            <person name="Lapidus A."/>
            <person name="Nolan M."/>
            <person name="Lucas S."/>
            <person name="Hammon N."/>
            <person name="Deshpande S."/>
            <person name="Cheng J.F."/>
            <person name="Tapia R."/>
            <person name="Goodwin L."/>
            <person name="Pitluck S."/>
            <person name="Huntemann M."/>
            <person name="Liolios K."/>
            <person name="Ivanova N."/>
            <person name="Pagani I."/>
            <person name="Mavromatis K."/>
            <person name="Ovchinikova G."/>
            <person name="Pati A."/>
            <person name="Chen A."/>
            <person name="Palaniappan K."/>
            <person name="Land M."/>
            <person name="Hauser L."/>
            <person name="Brambilla E.M."/>
            <person name="Rohde M."/>
            <person name="Spring S."/>
            <person name="Sikorski J."/>
            <person name="Goker M."/>
            <person name="Woyke T."/>
            <person name="Bristow J."/>
            <person name="Eisen J.A."/>
            <person name="Markowitz V."/>
            <person name="Hugenholtz P."/>
            <person name="Kyrpides N.C."/>
            <person name="Klenk H.P."/>
            <person name="Detter J.C."/>
        </authorList>
    </citation>
    <scope>NUCLEOTIDE SEQUENCE [LARGE SCALE GENOMIC DNA]</scope>
    <source>
        <strain evidence="10">DSM 8271 / FlGlyR</strain>
    </source>
</reference>
<name>F0T1C6_SYNGF</name>
<dbReference type="CDD" id="cd16015">
    <property type="entry name" value="LTA_synthase"/>
    <property type="match status" value="1"/>
</dbReference>
<reference evidence="10" key="2">
    <citation type="submission" date="2011-02" db="EMBL/GenBank/DDBJ databases">
        <title>The complete genome of Syntrophobotulus glycolicus DSM 8271.</title>
        <authorList>
            <person name="Lucas S."/>
            <person name="Copeland A."/>
            <person name="Lapidus A."/>
            <person name="Bruce D."/>
            <person name="Goodwin L."/>
            <person name="Pitluck S."/>
            <person name="Kyrpides N."/>
            <person name="Mavromatis K."/>
            <person name="Pagani I."/>
            <person name="Ivanova N."/>
            <person name="Mikhailova N."/>
            <person name="Chertkov O."/>
            <person name="Held B."/>
            <person name="Detter J.C."/>
            <person name="Tapia R."/>
            <person name="Han C."/>
            <person name="Land M."/>
            <person name="Hauser L."/>
            <person name="Markowitz V."/>
            <person name="Cheng J.-F."/>
            <person name="Hugenholtz P."/>
            <person name="Woyke T."/>
            <person name="Wu D."/>
            <person name="Spring S."/>
            <person name="Schroeder M."/>
            <person name="Brambilla E."/>
            <person name="Klenk H.-P."/>
            <person name="Eisen J.A."/>
        </authorList>
    </citation>
    <scope>NUCLEOTIDE SEQUENCE [LARGE SCALE GENOMIC DNA]</scope>
    <source>
        <strain evidence="10">DSM 8271 / FlGlyR</strain>
    </source>
</reference>
<keyword evidence="6 7" id="KW-0472">Membrane</keyword>
<dbReference type="InterPro" id="IPR014756">
    <property type="entry name" value="Ig_E-set"/>
</dbReference>
<evidence type="ECO:0000256" key="3">
    <source>
        <dbReference type="ARBA" id="ARBA00022475"/>
    </source>
</evidence>
<dbReference type="PANTHER" id="PTHR47371:SF3">
    <property type="entry name" value="PHOSPHOGLYCEROL TRANSFERASE I"/>
    <property type="match status" value="1"/>
</dbReference>
<sequence>MFDRKLDGITRNLLLFVLIVPILAILALEGFSDGNLKEVITWIRSYPAEFFLNYILMFGIINIFYVLPKRAYLVTSTIFLSLFSCLGFISHQKLKVKGEPLLPTDFLLAKEAFGISGHFQNVFIFIGIFIIITIALITLIFKHIFKQRKQRYRTVVFVCSFLVVFAFYSYLAPIQNTFALQLISYSQSLNYDQNGTMLGFLMDSEYLKVSEPDNYQEDGINKIVQNNSTPSYPVDADLKPNIILVMSEAFWDPTLMKDVSFNQDPIPFFHSLQKSQSSGIMLSPVYGGGTANTEFEALTGFSTQFLLNGAIAYDQYINRPIEALPAILGQQGYATSAIHTYDNWFYGRQKVYQELGFDKFISKEFLNSPQYYGQYISDTELTNQILNQVKKTSEPDFIYAVSMEGHGPYSTTENPQNVIKATDSELSSQSQAILDNYANTINDVDKSLQQLIDGLKNINEPTLVIFYGDHLPMLGDNYSVYKEAGFIEQDGNSYQDYLNLHSVPFVTWNNFSTTVKHDLKLSANFMGTYALQTAQKSGSPITDLLSNLMQKGNEVIISKDHWNAANIPENTFSDYELLQYDLLFGKEYSYNLEPDHKPSQNVNYIQGDALPVISSVLSSENSLIIQGSSFVENDKVYLNGKEVNTTYSSPDMLRIDLPKRIENIEIQVKLTDSMNKVISKSNIYKN</sequence>
<dbReference type="PANTHER" id="PTHR47371">
    <property type="entry name" value="LIPOTEICHOIC ACID SYNTHASE"/>
    <property type="match status" value="1"/>
</dbReference>
<evidence type="ECO:0000259" key="8">
    <source>
        <dbReference type="Pfam" id="PF00884"/>
    </source>
</evidence>
<evidence type="ECO:0000256" key="1">
    <source>
        <dbReference type="ARBA" id="ARBA00004651"/>
    </source>
</evidence>
<dbReference type="RefSeq" id="WP_013625135.1">
    <property type="nucleotide sequence ID" value="NC_015172.1"/>
</dbReference>
<dbReference type="GO" id="GO:0005886">
    <property type="term" value="C:plasma membrane"/>
    <property type="evidence" value="ECO:0007669"/>
    <property type="project" value="UniProtKB-SubCell"/>
</dbReference>
<evidence type="ECO:0000256" key="7">
    <source>
        <dbReference type="SAM" id="Phobius"/>
    </source>
</evidence>
<evidence type="ECO:0000256" key="6">
    <source>
        <dbReference type="ARBA" id="ARBA00023136"/>
    </source>
</evidence>
<keyword evidence="4 7" id="KW-0812">Transmembrane</keyword>
<feature type="transmembrane region" description="Helical" evidence="7">
    <location>
        <begin position="51"/>
        <end position="67"/>
    </location>
</feature>
<keyword evidence="5 7" id="KW-1133">Transmembrane helix</keyword>
<dbReference type="AlphaFoldDB" id="F0T1C6"/>
<organism evidence="9 10">
    <name type="scientific">Syntrophobotulus glycolicus (strain DSM 8271 / FlGlyR)</name>
    <dbReference type="NCBI Taxonomy" id="645991"/>
    <lineage>
        <taxon>Bacteria</taxon>
        <taxon>Bacillati</taxon>
        <taxon>Bacillota</taxon>
        <taxon>Clostridia</taxon>
        <taxon>Eubacteriales</taxon>
        <taxon>Desulfitobacteriaceae</taxon>
        <taxon>Syntrophobotulus</taxon>
    </lineage>
</organism>
<gene>
    <name evidence="9" type="ordered locus">Sgly_1972</name>
</gene>
<dbReference type="OrthoDB" id="243547at2"/>
<keyword evidence="3" id="KW-1003">Cell membrane</keyword>
<dbReference type="STRING" id="645991.Sgly_1972"/>
<proteinExistence type="predicted"/>
<comment type="pathway">
    <text evidence="2">Cell wall biogenesis; lipoteichoic acid biosynthesis.</text>
</comment>
<dbReference type="KEGG" id="sgy:Sgly_1972"/>
<dbReference type="Gene3D" id="3.40.720.10">
    <property type="entry name" value="Alkaline Phosphatase, subunit A"/>
    <property type="match status" value="1"/>
</dbReference>
<dbReference type="InterPro" id="IPR050448">
    <property type="entry name" value="OpgB/LTA_synthase_biosynth"/>
</dbReference>
<dbReference type="EMBL" id="CP002547">
    <property type="protein sequence ID" value="ADY56267.1"/>
    <property type="molecule type" value="Genomic_DNA"/>
</dbReference>
<feature type="transmembrane region" description="Helical" evidence="7">
    <location>
        <begin position="153"/>
        <end position="171"/>
    </location>
</feature>
<keyword evidence="10" id="KW-1185">Reference proteome</keyword>
<evidence type="ECO:0000313" key="10">
    <source>
        <dbReference type="Proteomes" id="UP000007488"/>
    </source>
</evidence>
<feature type="transmembrane region" description="Helical" evidence="7">
    <location>
        <begin position="72"/>
        <end position="91"/>
    </location>
</feature>
<feature type="transmembrane region" description="Helical" evidence="7">
    <location>
        <begin position="122"/>
        <end position="141"/>
    </location>
</feature>
<feature type="domain" description="Sulfatase N-terminal" evidence="8">
    <location>
        <begin position="240"/>
        <end position="515"/>
    </location>
</feature>
<dbReference type="InterPro" id="IPR000917">
    <property type="entry name" value="Sulfatase_N"/>
</dbReference>